<keyword evidence="4" id="KW-1185">Reference proteome</keyword>
<comment type="caution">
    <text evidence="3">The sequence shown here is derived from an EMBL/GenBank/DDBJ whole genome shotgun (WGS) entry which is preliminary data.</text>
</comment>
<feature type="region of interest" description="Disordered" evidence="1">
    <location>
        <begin position="181"/>
        <end position="221"/>
    </location>
</feature>
<evidence type="ECO:0000313" key="4">
    <source>
        <dbReference type="Proteomes" id="UP001082703"/>
    </source>
</evidence>
<dbReference type="PROSITE" id="PS00018">
    <property type="entry name" value="EF_HAND_1"/>
    <property type="match status" value="1"/>
</dbReference>
<dbReference type="InterPro" id="IPR018247">
    <property type="entry name" value="EF_Hand_1_Ca_BS"/>
</dbReference>
<feature type="compositionally biased region" description="Low complexity" evidence="1">
    <location>
        <begin position="197"/>
        <end position="221"/>
    </location>
</feature>
<keyword evidence="2" id="KW-0732">Signal</keyword>
<feature type="chain" id="PRO_5046664139" evidence="2">
    <location>
        <begin position="26"/>
        <end position="356"/>
    </location>
</feature>
<reference evidence="3 4" key="1">
    <citation type="submission" date="2022-11" db="EMBL/GenBank/DDBJ databases">
        <authorList>
            <person name="Caiyu Z."/>
        </authorList>
    </citation>
    <scope>NUCLEOTIDE SEQUENCE [LARGE SCALE GENOMIC DNA]</scope>
    <source>
        <strain evidence="3 4">YR-4</strain>
    </source>
</reference>
<dbReference type="Proteomes" id="UP001082703">
    <property type="component" value="Unassembled WGS sequence"/>
</dbReference>
<organism evidence="3 4">
    <name type="scientific">Caproiciproducens galactitolivorans</name>
    <dbReference type="NCBI Taxonomy" id="642589"/>
    <lineage>
        <taxon>Bacteria</taxon>
        <taxon>Bacillati</taxon>
        <taxon>Bacillota</taxon>
        <taxon>Clostridia</taxon>
        <taxon>Eubacteriales</taxon>
        <taxon>Acutalibacteraceae</taxon>
        <taxon>Caproiciproducens</taxon>
    </lineage>
</organism>
<accession>A0ABT4BQX3</accession>
<evidence type="ECO:0000256" key="1">
    <source>
        <dbReference type="SAM" id="MobiDB-lite"/>
    </source>
</evidence>
<dbReference type="RefSeq" id="WP_268057283.1">
    <property type="nucleotide sequence ID" value="NZ_JAPOHA010000003.1"/>
</dbReference>
<sequence length="356" mass="38533">MNHKHKSRLFLCLLFLYIAILPVTAALTGFAENYPEIDTIDYSLYLSGKYQFFHRPDGGFALISSDGNLKSMASLLDRDGNSDSSCATPSQYLNYVYENTSLYGDSLYLIGMERNSDSNAVVSRLNLKTGKLIHNRILGCTFDFTRDFRAEADGEFSLVIAPIGQEIDDDTKASIFHFDETVNNGMITPEKPKPESSESPGSAASEPPSSSSASSDPAADLPASIEPYRFEKPVTVEALQAALDANKKGEKIRVLSSENKKEITSGPVGTGRIIQTIANGKTETVYIAVIPGDLDGSGTVTDYDYRLLCDYFTQAAAGGTPVLSGPYLEAASLSGGKQPETGDLLKIKRLSKQVDD</sequence>
<gene>
    <name evidence="3" type="ORF">OUY18_03270</name>
</gene>
<evidence type="ECO:0000313" key="3">
    <source>
        <dbReference type="EMBL" id="MCY1713277.1"/>
    </source>
</evidence>
<proteinExistence type="predicted"/>
<protein>
    <submittedName>
        <fullName evidence="3">Uncharacterized protein</fullName>
    </submittedName>
</protein>
<dbReference type="EMBL" id="JAPOHA010000003">
    <property type="protein sequence ID" value="MCY1713277.1"/>
    <property type="molecule type" value="Genomic_DNA"/>
</dbReference>
<name>A0ABT4BQX3_9FIRM</name>
<evidence type="ECO:0000256" key="2">
    <source>
        <dbReference type="SAM" id="SignalP"/>
    </source>
</evidence>
<feature type="signal peptide" evidence="2">
    <location>
        <begin position="1"/>
        <end position="25"/>
    </location>
</feature>